<gene>
    <name evidence="1" type="ORF">SDJN03_07813</name>
</gene>
<organism evidence="1 2">
    <name type="scientific">Cucurbita argyrosperma subsp. sororia</name>
    <dbReference type="NCBI Taxonomy" id="37648"/>
    <lineage>
        <taxon>Eukaryota</taxon>
        <taxon>Viridiplantae</taxon>
        <taxon>Streptophyta</taxon>
        <taxon>Embryophyta</taxon>
        <taxon>Tracheophyta</taxon>
        <taxon>Spermatophyta</taxon>
        <taxon>Magnoliopsida</taxon>
        <taxon>eudicotyledons</taxon>
        <taxon>Gunneridae</taxon>
        <taxon>Pentapetalae</taxon>
        <taxon>rosids</taxon>
        <taxon>fabids</taxon>
        <taxon>Cucurbitales</taxon>
        <taxon>Cucurbitaceae</taxon>
        <taxon>Cucurbiteae</taxon>
        <taxon>Cucurbita</taxon>
    </lineage>
</organism>
<feature type="non-terminal residue" evidence="1">
    <location>
        <position position="1"/>
    </location>
</feature>
<sequence>MLNAAASRVPTEICVAPSLFPAGSPFAPSRRTAASGLLILSVFCDSFGCPELQLQACLERRKKMLLSLKLGMSF</sequence>
<proteinExistence type="predicted"/>
<dbReference type="EMBL" id="JAGKQH010000004">
    <property type="protein sequence ID" value="KAG6602580.1"/>
    <property type="molecule type" value="Genomic_DNA"/>
</dbReference>
<accession>A0AAV6NTT0</accession>
<keyword evidence="2" id="KW-1185">Reference proteome</keyword>
<dbReference type="AlphaFoldDB" id="A0AAV6NTT0"/>
<evidence type="ECO:0000313" key="2">
    <source>
        <dbReference type="Proteomes" id="UP000685013"/>
    </source>
</evidence>
<evidence type="ECO:0000313" key="1">
    <source>
        <dbReference type="EMBL" id="KAG6602580.1"/>
    </source>
</evidence>
<dbReference type="Proteomes" id="UP000685013">
    <property type="component" value="Chromosome 4"/>
</dbReference>
<comment type="caution">
    <text evidence="1">The sequence shown here is derived from an EMBL/GenBank/DDBJ whole genome shotgun (WGS) entry which is preliminary data.</text>
</comment>
<protein>
    <submittedName>
        <fullName evidence="1">Uncharacterized protein</fullName>
    </submittedName>
</protein>
<reference evidence="1 2" key="1">
    <citation type="journal article" date="2021" name="Hortic Res">
        <title>The domestication of Cucurbita argyrosperma as revealed by the genome of its wild relative.</title>
        <authorList>
            <person name="Barrera-Redondo J."/>
            <person name="Sanchez-de la Vega G."/>
            <person name="Aguirre-Liguori J.A."/>
            <person name="Castellanos-Morales G."/>
            <person name="Gutierrez-Guerrero Y.T."/>
            <person name="Aguirre-Dugua X."/>
            <person name="Aguirre-Planter E."/>
            <person name="Tenaillon M.I."/>
            <person name="Lira-Saade R."/>
            <person name="Eguiarte L.E."/>
        </authorList>
    </citation>
    <scope>NUCLEOTIDE SEQUENCE [LARGE SCALE GENOMIC DNA]</scope>
    <source>
        <strain evidence="1">JBR-2021</strain>
    </source>
</reference>
<name>A0AAV6NTT0_9ROSI</name>